<name>A0A9J5VY44_SOLCO</name>
<evidence type="ECO:0000313" key="3">
    <source>
        <dbReference type="Proteomes" id="UP000824120"/>
    </source>
</evidence>
<organism evidence="2 3">
    <name type="scientific">Solanum commersonii</name>
    <name type="common">Commerson's wild potato</name>
    <name type="synonym">Commerson's nightshade</name>
    <dbReference type="NCBI Taxonomy" id="4109"/>
    <lineage>
        <taxon>Eukaryota</taxon>
        <taxon>Viridiplantae</taxon>
        <taxon>Streptophyta</taxon>
        <taxon>Embryophyta</taxon>
        <taxon>Tracheophyta</taxon>
        <taxon>Spermatophyta</taxon>
        <taxon>Magnoliopsida</taxon>
        <taxon>eudicotyledons</taxon>
        <taxon>Gunneridae</taxon>
        <taxon>Pentapetalae</taxon>
        <taxon>asterids</taxon>
        <taxon>lamiids</taxon>
        <taxon>Solanales</taxon>
        <taxon>Solanaceae</taxon>
        <taxon>Solanoideae</taxon>
        <taxon>Solaneae</taxon>
        <taxon>Solanum</taxon>
    </lineage>
</organism>
<sequence length="74" mass="8842">MLIKPKAIQDRDDLSKLFEQSRYCNPNKSTQDYSLENMREFLLLCEHLDTHPIRNSNRREYHSQQSGRRCPTST</sequence>
<dbReference type="EMBL" id="JACXVP010000255">
    <property type="protein sequence ID" value="KAG5568085.1"/>
    <property type="molecule type" value="Genomic_DNA"/>
</dbReference>
<dbReference type="Proteomes" id="UP000824120">
    <property type="component" value="Unassembled WGS sequence"/>
</dbReference>
<accession>A0A9J5VY44</accession>
<dbReference type="AlphaFoldDB" id="A0A9J5VY44"/>
<gene>
    <name evidence="2" type="ORF">H5410_064899</name>
</gene>
<evidence type="ECO:0000256" key="1">
    <source>
        <dbReference type="SAM" id="MobiDB-lite"/>
    </source>
</evidence>
<evidence type="ECO:0000313" key="2">
    <source>
        <dbReference type="EMBL" id="KAG5568085.1"/>
    </source>
</evidence>
<keyword evidence="3" id="KW-1185">Reference proteome</keyword>
<feature type="region of interest" description="Disordered" evidence="1">
    <location>
        <begin position="54"/>
        <end position="74"/>
    </location>
</feature>
<comment type="caution">
    <text evidence="2">The sequence shown here is derived from an EMBL/GenBank/DDBJ whole genome shotgun (WGS) entry which is preliminary data.</text>
</comment>
<protein>
    <submittedName>
        <fullName evidence="2">Uncharacterized protein</fullName>
    </submittedName>
</protein>
<proteinExistence type="predicted"/>
<reference evidence="2" key="1">
    <citation type="submission" date="2020-09" db="EMBL/GenBank/DDBJ databases">
        <title>De no assembly of potato wild relative species, Solanum commersonii.</title>
        <authorList>
            <person name="Cho K."/>
        </authorList>
    </citation>
    <scope>NUCLEOTIDE SEQUENCE</scope>
    <source>
        <strain evidence="2">LZ3.2</strain>
        <tissue evidence="2">Leaf</tissue>
    </source>
</reference>
<feature type="compositionally biased region" description="Polar residues" evidence="1">
    <location>
        <begin position="63"/>
        <end position="74"/>
    </location>
</feature>